<accession>A0A139HW00</accession>
<sequence length="136" mass="15571">MSSSTSKESITRADRKWAWQDQLRMMQEKHDVVNFPRSLRCSDAKASLPTDAFGEYDDCASVRWGGKEFWGVRKVRSEHCGDAQLNWFYLIVGERRLHLLLTRHFLALIAGYLADSLPEMAHQTWDVGPIAAKFGP</sequence>
<organism evidence="1 2">
    <name type="scientific">Pseudocercospora eumusae</name>
    <dbReference type="NCBI Taxonomy" id="321146"/>
    <lineage>
        <taxon>Eukaryota</taxon>
        <taxon>Fungi</taxon>
        <taxon>Dikarya</taxon>
        <taxon>Ascomycota</taxon>
        <taxon>Pezizomycotina</taxon>
        <taxon>Dothideomycetes</taxon>
        <taxon>Dothideomycetidae</taxon>
        <taxon>Mycosphaerellales</taxon>
        <taxon>Mycosphaerellaceae</taxon>
        <taxon>Pseudocercospora</taxon>
    </lineage>
</organism>
<comment type="caution">
    <text evidence="1">The sequence shown here is derived from an EMBL/GenBank/DDBJ whole genome shotgun (WGS) entry which is preliminary data.</text>
</comment>
<proteinExistence type="predicted"/>
<protein>
    <submittedName>
        <fullName evidence="1">Uncharacterized protein</fullName>
    </submittedName>
</protein>
<dbReference type="AlphaFoldDB" id="A0A139HW00"/>
<reference evidence="1 2" key="1">
    <citation type="submission" date="2015-07" db="EMBL/GenBank/DDBJ databases">
        <title>Comparative genomics of the Sigatoka disease complex on banana suggests a link between parallel evolutionary changes in Pseudocercospora fijiensis and Pseudocercospora eumusae and increased virulence on the banana host.</title>
        <authorList>
            <person name="Chang T.-C."/>
            <person name="Salvucci A."/>
            <person name="Crous P.W."/>
            <person name="Stergiopoulos I."/>
        </authorList>
    </citation>
    <scope>NUCLEOTIDE SEQUENCE [LARGE SCALE GENOMIC DNA]</scope>
    <source>
        <strain evidence="1 2">CBS 114824</strain>
    </source>
</reference>
<evidence type="ECO:0000313" key="1">
    <source>
        <dbReference type="EMBL" id="KXT06655.1"/>
    </source>
</evidence>
<keyword evidence="2" id="KW-1185">Reference proteome</keyword>
<dbReference type="EMBL" id="LFZN01000005">
    <property type="protein sequence ID" value="KXT06655.1"/>
    <property type="molecule type" value="Genomic_DNA"/>
</dbReference>
<dbReference type="Proteomes" id="UP000070133">
    <property type="component" value="Unassembled WGS sequence"/>
</dbReference>
<evidence type="ECO:0000313" key="2">
    <source>
        <dbReference type="Proteomes" id="UP000070133"/>
    </source>
</evidence>
<gene>
    <name evidence="1" type="ORF">AC578_8575</name>
</gene>
<name>A0A139HW00_9PEZI</name>